<dbReference type="Proteomes" id="UP000001542">
    <property type="component" value="Unassembled WGS sequence"/>
</dbReference>
<dbReference type="VEuPathDB" id="TrichDB:TVAGG3_0746140"/>
<reference evidence="2" key="1">
    <citation type="submission" date="2006-10" db="EMBL/GenBank/DDBJ databases">
        <authorList>
            <person name="Amadeo P."/>
            <person name="Zhao Q."/>
            <person name="Wortman J."/>
            <person name="Fraser-Liggett C."/>
            <person name="Carlton J."/>
        </authorList>
    </citation>
    <scope>NUCLEOTIDE SEQUENCE</scope>
    <source>
        <strain evidence="2">G3</strain>
    </source>
</reference>
<evidence type="ECO:0000313" key="3">
    <source>
        <dbReference type="Proteomes" id="UP000001542"/>
    </source>
</evidence>
<dbReference type="InParanoid" id="A2E9M8"/>
<keyword evidence="3" id="KW-1185">Reference proteome</keyword>
<evidence type="ECO:0000313" key="2">
    <source>
        <dbReference type="EMBL" id="EAY10679.1"/>
    </source>
</evidence>
<dbReference type="RefSeq" id="XP_001322902.1">
    <property type="nucleotide sequence ID" value="XM_001322867.1"/>
</dbReference>
<gene>
    <name evidence="2" type="ORF">TVAG_157560</name>
</gene>
<feature type="region of interest" description="Disordered" evidence="1">
    <location>
        <begin position="166"/>
        <end position="192"/>
    </location>
</feature>
<protein>
    <submittedName>
        <fullName evidence="2">Uncharacterized protein</fullName>
    </submittedName>
</protein>
<dbReference type="VEuPathDB" id="TrichDB:TVAG_157560"/>
<reference evidence="2" key="2">
    <citation type="journal article" date="2007" name="Science">
        <title>Draft genome sequence of the sexually transmitted pathogen Trichomonas vaginalis.</title>
        <authorList>
            <person name="Carlton J.M."/>
            <person name="Hirt R.P."/>
            <person name="Silva J.C."/>
            <person name="Delcher A.L."/>
            <person name="Schatz M."/>
            <person name="Zhao Q."/>
            <person name="Wortman J.R."/>
            <person name="Bidwell S.L."/>
            <person name="Alsmark U.C.M."/>
            <person name="Besteiro S."/>
            <person name="Sicheritz-Ponten T."/>
            <person name="Noel C.J."/>
            <person name="Dacks J.B."/>
            <person name="Foster P.G."/>
            <person name="Simillion C."/>
            <person name="Van de Peer Y."/>
            <person name="Miranda-Saavedra D."/>
            <person name="Barton G.J."/>
            <person name="Westrop G.D."/>
            <person name="Mueller S."/>
            <person name="Dessi D."/>
            <person name="Fiori P.L."/>
            <person name="Ren Q."/>
            <person name="Paulsen I."/>
            <person name="Zhang H."/>
            <person name="Bastida-Corcuera F.D."/>
            <person name="Simoes-Barbosa A."/>
            <person name="Brown M.T."/>
            <person name="Hayes R.D."/>
            <person name="Mukherjee M."/>
            <person name="Okumura C.Y."/>
            <person name="Schneider R."/>
            <person name="Smith A.J."/>
            <person name="Vanacova S."/>
            <person name="Villalvazo M."/>
            <person name="Haas B.J."/>
            <person name="Pertea M."/>
            <person name="Feldblyum T.V."/>
            <person name="Utterback T.R."/>
            <person name="Shu C.L."/>
            <person name="Osoegawa K."/>
            <person name="de Jong P.J."/>
            <person name="Hrdy I."/>
            <person name="Horvathova L."/>
            <person name="Zubacova Z."/>
            <person name="Dolezal P."/>
            <person name="Malik S.B."/>
            <person name="Logsdon J.M. Jr."/>
            <person name="Henze K."/>
            <person name="Gupta A."/>
            <person name="Wang C.C."/>
            <person name="Dunne R.L."/>
            <person name="Upcroft J.A."/>
            <person name="Upcroft P."/>
            <person name="White O."/>
            <person name="Salzberg S.L."/>
            <person name="Tang P."/>
            <person name="Chiu C.-H."/>
            <person name="Lee Y.-S."/>
            <person name="Embley T.M."/>
            <person name="Coombs G.H."/>
            <person name="Mottram J.C."/>
            <person name="Tachezy J."/>
            <person name="Fraser-Liggett C.M."/>
            <person name="Johnson P.J."/>
        </authorList>
    </citation>
    <scope>NUCLEOTIDE SEQUENCE [LARGE SCALE GENOMIC DNA]</scope>
    <source>
        <strain evidence="2">G3</strain>
    </source>
</reference>
<dbReference type="EMBL" id="DS113334">
    <property type="protein sequence ID" value="EAY10679.1"/>
    <property type="molecule type" value="Genomic_DNA"/>
</dbReference>
<name>A2E9M8_TRIV3</name>
<organism evidence="2 3">
    <name type="scientific">Trichomonas vaginalis (strain ATCC PRA-98 / G3)</name>
    <dbReference type="NCBI Taxonomy" id="412133"/>
    <lineage>
        <taxon>Eukaryota</taxon>
        <taxon>Metamonada</taxon>
        <taxon>Parabasalia</taxon>
        <taxon>Trichomonadida</taxon>
        <taxon>Trichomonadidae</taxon>
        <taxon>Trichomonas</taxon>
    </lineage>
</organism>
<proteinExistence type="predicted"/>
<sequence length="220" mass="25398">MRTASDRRRHLINAIKDLISPEEICKYPEAVIATRNQNILPLDELINLKPILQLNPTYDDVYSVCSDDSEISHMFSQYQRPSLKLNLKLSQTDLIVSGFPNKTKLEGFRPFVSKITGNNNFKLSKKDDDFLISFTSLEDTISFWRSLAYLRFEGCHLTARANVTQIKSSRGKQRRSSGTYERRSNLEQNRPKPKILIERSNNKCSLNIERNTQKTLNISI</sequence>
<evidence type="ECO:0000256" key="1">
    <source>
        <dbReference type="SAM" id="MobiDB-lite"/>
    </source>
</evidence>
<accession>A2E9M8</accession>
<dbReference type="SMR" id="A2E9M8"/>
<dbReference type="AlphaFoldDB" id="A2E9M8"/>
<dbReference type="KEGG" id="tva:4768614"/>